<proteinExistence type="predicted"/>
<accession>A0A1B1TBK8</accession>
<organism evidence="1">
    <name type="scientific">uncultured Poseidoniia archaeon</name>
    <dbReference type="NCBI Taxonomy" id="1697135"/>
    <lineage>
        <taxon>Archaea</taxon>
        <taxon>Methanobacteriati</taxon>
        <taxon>Thermoplasmatota</taxon>
        <taxon>Candidatus Poseidoniia</taxon>
        <taxon>environmental samples</taxon>
    </lineage>
</organism>
<dbReference type="AlphaFoldDB" id="A0A1B1TBK8"/>
<reference evidence="1" key="2">
    <citation type="journal article" date="2015" name="ISME J.">
        <title>A new class of marine Euryarchaeota group II from the Mediterranean deep chlorophyll maximum.</title>
        <authorList>
            <person name="Martin-Cuadrado A.B."/>
            <person name="Garcia-Heredia I."/>
            <person name="Molto A.G."/>
            <person name="Lopez-Ubeda R."/>
            <person name="Kimes N."/>
            <person name="Lopez-Garcia P."/>
            <person name="Moreira D."/>
            <person name="Rodriguez-Valera F."/>
        </authorList>
    </citation>
    <scope>NUCLEOTIDE SEQUENCE</scope>
</reference>
<evidence type="ECO:0000313" key="1">
    <source>
        <dbReference type="EMBL" id="ANV79653.1"/>
    </source>
</evidence>
<reference evidence="1" key="1">
    <citation type="submission" date="2014-11" db="EMBL/GenBank/DDBJ databases">
        <authorList>
            <person name="Zhu J."/>
            <person name="Qi W."/>
            <person name="Song R."/>
        </authorList>
    </citation>
    <scope>NUCLEOTIDE SEQUENCE</scope>
</reference>
<protein>
    <submittedName>
        <fullName evidence="1">Uncharacterized protein</fullName>
    </submittedName>
</protein>
<name>A0A1B1TBK8_9ARCH</name>
<dbReference type="EMBL" id="KP211846">
    <property type="protein sequence ID" value="ANV79653.1"/>
    <property type="molecule type" value="Genomic_DNA"/>
</dbReference>
<sequence length="212" mass="23538">MDSNVFEDKKVRMVVASALILGILIGLSLADVVFDDYQTGLGDKDGDNVPDISDLEPDGDAGIRFTLVEIIHQELSSDTNITLVLGYNDNGDSEGKLNGQVCILNLTVMENTTVTRPSHNCVFQVADYALRSVSFEYRMFEEKVINHETIRENWDIFAGNDNENPWGTNTTVDPGFLSVGSTILLDGMSDSDDWEKNARVIWYTNSVEIFAD</sequence>